<dbReference type="PANTHER" id="PTHR22872">
    <property type="entry name" value="BTK-BINDING PROTEIN-RELATED"/>
    <property type="match status" value="1"/>
</dbReference>
<dbReference type="InterPro" id="IPR011333">
    <property type="entry name" value="SKP1/BTB/POZ_sf"/>
</dbReference>
<evidence type="ECO:0000259" key="5">
    <source>
        <dbReference type="PROSITE" id="PS50097"/>
    </source>
</evidence>
<feature type="repeat" description="RCC1" evidence="3">
    <location>
        <begin position="202"/>
        <end position="258"/>
    </location>
</feature>
<evidence type="ECO:0000256" key="1">
    <source>
        <dbReference type="ARBA" id="ARBA00022737"/>
    </source>
</evidence>
<feature type="region of interest" description="Disordered" evidence="4">
    <location>
        <begin position="1085"/>
        <end position="1112"/>
    </location>
</feature>
<dbReference type="SUPFAM" id="SSF50985">
    <property type="entry name" value="RCC1/BLIP-II"/>
    <property type="match status" value="1"/>
</dbReference>
<dbReference type="InterPro" id="IPR000408">
    <property type="entry name" value="Reg_chr_condens"/>
</dbReference>
<dbReference type="Pfam" id="PF00415">
    <property type="entry name" value="RCC1"/>
    <property type="match status" value="3"/>
</dbReference>
<dbReference type="SMART" id="SM00225">
    <property type="entry name" value="BTB"/>
    <property type="match status" value="2"/>
</dbReference>
<dbReference type="InterPro" id="IPR051625">
    <property type="entry name" value="Signaling_Regulatory_Domain"/>
</dbReference>
<dbReference type="InterPro" id="IPR002110">
    <property type="entry name" value="Ankyrin_rpt"/>
</dbReference>
<feature type="repeat" description="RCC1" evidence="3">
    <location>
        <begin position="148"/>
        <end position="201"/>
    </location>
</feature>
<proteinExistence type="predicted"/>
<dbReference type="PROSITE" id="PS50297">
    <property type="entry name" value="ANK_REP_REGION"/>
    <property type="match status" value="1"/>
</dbReference>
<dbReference type="CDD" id="cd18500">
    <property type="entry name" value="BACK_IBtk"/>
    <property type="match status" value="1"/>
</dbReference>
<dbReference type="PRINTS" id="PR00633">
    <property type="entry name" value="RCCNDNSATION"/>
</dbReference>
<evidence type="ECO:0000256" key="2">
    <source>
        <dbReference type="PROSITE-ProRule" id="PRU00023"/>
    </source>
</evidence>
<comment type="caution">
    <text evidence="6">The sequence shown here is derived from an EMBL/GenBank/DDBJ whole genome shotgun (WGS) entry which is preliminary data.</text>
</comment>
<evidence type="ECO:0000313" key="6">
    <source>
        <dbReference type="EMBL" id="KAK7870882.1"/>
    </source>
</evidence>
<accession>A0AAN9ZD75</accession>
<dbReference type="PROSITE" id="PS50088">
    <property type="entry name" value="ANK_REPEAT"/>
    <property type="match status" value="1"/>
</dbReference>
<feature type="compositionally biased region" description="Low complexity" evidence="4">
    <location>
        <begin position="1089"/>
        <end position="1102"/>
    </location>
</feature>
<dbReference type="SMART" id="SM00248">
    <property type="entry name" value="ANK"/>
    <property type="match status" value="2"/>
</dbReference>
<keyword evidence="2" id="KW-0040">ANK repeat</keyword>
<dbReference type="Pfam" id="PF00651">
    <property type="entry name" value="BTB"/>
    <property type="match status" value="2"/>
</dbReference>
<dbReference type="InterPro" id="IPR000210">
    <property type="entry name" value="BTB/POZ_dom"/>
</dbReference>
<evidence type="ECO:0000256" key="4">
    <source>
        <dbReference type="SAM" id="MobiDB-lite"/>
    </source>
</evidence>
<dbReference type="InterPro" id="IPR036770">
    <property type="entry name" value="Ankyrin_rpt-contain_sf"/>
</dbReference>
<name>A0AAN9ZD75_9ORTH</name>
<feature type="region of interest" description="Disordered" evidence="4">
    <location>
        <begin position="1212"/>
        <end position="1235"/>
    </location>
</feature>
<organism evidence="6 7">
    <name type="scientific">Gryllus longicercus</name>
    <dbReference type="NCBI Taxonomy" id="2509291"/>
    <lineage>
        <taxon>Eukaryota</taxon>
        <taxon>Metazoa</taxon>
        <taxon>Ecdysozoa</taxon>
        <taxon>Arthropoda</taxon>
        <taxon>Hexapoda</taxon>
        <taxon>Insecta</taxon>
        <taxon>Pterygota</taxon>
        <taxon>Neoptera</taxon>
        <taxon>Polyneoptera</taxon>
        <taxon>Orthoptera</taxon>
        <taxon>Ensifera</taxon>
        <taxon>Gryllidea</taxon>
        <taxon>Grylloidea</taxon>
        <taxon>Gryllidae</taxon>
        <taxon>Gryllinae</taxon>
        <taxon>Gryllus</taxon>
    </lineage>
</organism>
<dbReference type="Proteomes" id="UP001378592">
    <property type="component" value="Unassembled WGS sequence"/>
</dbReference>
<feature type="region of interest" description="Disordered" evidence="4">
    <location>
        <begin position="1133"/>
        <end position="1162"/>
    </location>
</feature>
<feature type="domain" description="BTB" evidence="5">
    <location>
        <begin position="572"/>
        <end position="640"/>
    </location>
</feature>
<evidence type="ECO:0000256" key="3">
    <source>
        <dbReference type="PROSITE-ProRule" id="PRU00235"/>
    </source>
</evidence>
<evidence type="ECO:0000313" key="7">
    <source>
        <dbReference type="Proteomes" id="UP001378592"/>
    </source>
</evidence>
<feature type="repeat" description="ANK" evidence="2">
    <location>
        <begin position="91"/>
        <end position="123"/>
    </location>
</feature>
<dbReference type="PROSITE" id="PS50097">
    <property type="entry name" value="BTB"/>
    <property type="match status" value="2"/>
</dbReference>
<dbReference type="PANTHER" id="PTHR22872:SF2">
    <property type="entry name" value="INHIBITOR OF BRUTON TYROSINE KINASE"/>
    <property type="match status" value="1"/>
</dbReference>
<dbReference type="Pfam" id="PF12796">
    <property type="entry name" value="Ank_2"/>
    <property type="match status" value="1"/>
</dbReference>
<dbReference type="PROSITE" id="PS50012">
    <property type="entry name" value="RCC1_3"/>
    <property type="match status" value="3"/>
</dbReference>
<sequence>MELLKLPESECTNRCQSTQHGQILTSTLSLRGISSSVLISYMHWLCGNCGHVADGLGRSALHLAASCGCCEVARWLIRHCSANINLKDAESGYTPLHRSVFYGQIHVAICLIQLGAGLTCLDHDDLTALDQAMKDKMPHVDFSLNNPCEVYTWGTNNNYTLGIGNQRDRSIPEIVECFRKQNISIRQVAMNKFHSVFVAHDGRVFSCGHGQGGRLGLQNEKAALLPGQVVLTPSIAGTDAHVVAVSVGRDHTVLLTEGGTVWTCGLNTHHQLGHSPPPASLNTPKALSPRVVRGLGTVQGVCAGRFHTVIWSAKGVLTCGLHAGQLGHSKGSEATMVVPRMVTSVSHKDWQITHVAASDGATAVATQKGDVFILYEYQCRKIASRLLDVVKVVVMGGHLDSKVDANVLMDQGGDQLKVAVLTSTGKFLLWQESSQQMVRCMFSLNRPLNITDVALSRGSAMLLITKDGEAFEGEHRARKQKKAQGSAACPMSGSSAFHEFLDRSDCEQVRVKRLLHIHRAVSVNSDPKGQNCAIIQTHPQAALLAVPVVETSEMREQMKVLLQDSCPQDTIHDVVFLVGSREFAAHRFVVASQSEPLAKLMESKIVDSGEVLRLKISNVKPEVFEQILLYIYSGECDLLKPGSCCLQSSNNESKENEELLDINCVSAYSVYSGESNNKKTKNKQSQKNQSQKKPDNDPVRILQETARRFGLTSLQKKLAHVKYENDVIVTKSSSCMQATDITFDNKKHQNLYDVTILSEDGKEVKAHKCMLIARLEYFNSMLNHGWLEASRSNVLRLPIPHNVLELLVEFLYKDDCSVVHKSDNVDLVCNVLVVADQFFVTRLKEICEVTLAGLITLRNVAIVLQFAVTYNANQLKQCCMQYICLNLPAVLEIRGLENVDDSILEELSKYYRDFNPVMSSRVITPYSNAPNHSLVEEVAQAYPVASNDKEDSDVFELSSKRNLKSVKKKVRVRKTSVNDTNKINERNRNESFSSNHSGNSDEDVKQTLSLNDFTQRKNADDVTLELRDLEISKEHGSPEKWVKVANSNSKHLKCSRVAAILKAQDAVKHQQDVVNQHNVFTTLSHRTKSSPQSVPAQKQQQQIICTSPSPPANMPLPVPSSPPNLISDFPDLNSPSSSHETHHRNVRKTPETKSHTKISQKQRKKMAMDALEHIEKVNNSTHFAWSLSGEVSKTSLTDIMREEAHHLNRQTAPIPVTPNRSSGCLPPESPSTSNPWLKCHTSPEGSLETKFCDIVADEKKQRENWTKMRAKPLEFTQLEDKAIEDLLVFYNATGVSAERITVRRVVTGTIATPTWITSYH</sequence>
<dbReference type="InterPro" id="IPR009091">
    <property type="entry name" value="RCC1/BLIP-II"/>
</dbReference>
<dbReference type="EMBL" id="JAZDUA010000049">
    <property type="protein sequence ID" value="KAK7870882.1"/>
    <property type="molecule type" value="Genomic_DNA"/>
</dbReference>
<feature type="repeat" description="RCC1" evidence="3">
    <location>
        <begin position="259"/>
        <end position="314"/>
    </location>
</feature>
<feature type="domain" description="BTB" evidence="5">
    <location>
        <begin position="752"/>
        <end position="820"/>
    </location>
</feature>
<dbReference type="Gene3D" id="2.130.10.30">
    <property type="entry name" value="Regulator of chromosome condensation 1/beta-lactamase-inhibitor protein II"/>
    <property type="match status" value="1"/>
</dbReference>
<dbReference type="Gene3D" id="1.25.40.20">
    <property type="entry name" value="Ankyrin repeat-containing domain"/>
    <property type="match status" value="1"/>
</dbReference>
<dbReference type="SUPFAM" id="SSF54695">
    <property type="entry name" value="POZ domain"/>
    <property type="match status" value="2"/>
</dbReference>
<dbReference type="SUPFAM" id="SSF48403">
    <property type="entry name" value="Ankyrin repeat"/>
    <property type="match status" value="1"/>
</dbReference>
<gene>
    <name evidence="6" type="ORF">R5R35_005476</name>
</gene>
<dbReference type="CDD" id="cd18302">
    <property type="entry name" value="BTB2_POZ_IBtk"/>
    <property type="match status" value="1"/>
</dbReference>
<keyword evidence="1" id="KW-0677">Repeat</keyword>
<feature type="region of interest" description="Disordered" evidence="4">
    <location>
        <begin position="674"/>
        <end position="698"/>
    </location>
</feature>
<reference evidence="6 7" key="1">
    <citation type="submission" date="2024-03" db="EMBL/GenBank/DDBJ databases">
        <title>The genome assembly and annotation of the cricket Gryllus longicercus Weissman &amp; Gray.</title>
        <authorList>
            <person name="Szrajer S."/>
            <person name="Gray D."/>
            <person name="Ylla G."/>
        </authorList>
    </citation>
    <scope>NUCLEOTIDE SEQUENCE [LARGE SCALE GENOMIC DNA]</scope>
    <source>
        <strain evidence="6">DAG 2021-001</strain>
        <tissue evidence="6">Whole body minus gut</tissue>
    </source>
</reference>
<feature type="region of interest" description="Disordered" evidence="4">
    <location>
        <begin position="974"/>
        <end position="1003"/>
    </location>
</feature>
<dbReference type="Gene3D" id="3.30.710.10">
    <property type="entry name" value="Potassium Channel Kv1.1, Chain A"/>
    <property type="match status" value="2"/>
</dbReference>
<protein>
    <recommendedName>
        <fullName evidence="5">BTB domain-containing protein</fullName>
    </recommendedName>
</protein>
<keyword evidence="7" id="KW-1185">Reference proteome</keyword>